<feature type="region of interest" description="Disordered" evidence="6">
    <location>
        <begin position="1014"/>
        <end position="1050"/>
    </location>
</feature>
<keyword evidence="5" id="KW-0175">Coiled coil</keyword>
<keyword evidence="2" id="KW-0963">Cytoplasm</keyword>
<evidence type="ECO:0000313" key="7">
    <source>
        <dbReference type="Proteomes" id="UP000515164"/>
    </source>
</evidence>
<keyword evidence="3" id="KW-0505">Motor protein</keyword>
<dbReference type="GO" id="GO:0090307">
    <property type="term" value="P:mitotic spindle assembly"/>
    <property type="evidence" value="ECO:0007669"/>
    <property type="project" value="TreeGrafter"/>
</dbReference>
<dbReference type="PANTHER" id="PTHR47970">
    <property type="entry name" value="KINESIN-LIKE PROTEIN KIF11"/>
    <property type="match status" value="1"/>
</dbReference>
<dbReference type="GO" id="GO:0005876">
    <property type="term" value="C:spindle microtubule"/>
    <property type="evidence" value="ECO:0007669"/>
    <property type="project" value="TreeGrafter"/>
</dbReference>
<keyword evidence="4" id="KW-0206">Cytoskeleton</keyword>
<dbReference type="RefSeq" id="XP_033316001.1">
    <property type="nucleotide sequence ID" value="XM_033460110.1"/>
</dbReference>
<evidence type="ECO:0000313" key="8">
    <source>
        <dbReference type="RefSeq" id="XP_033316001.1"/>
    </source>
</evidence>
<proteinExistence type="predicted"/>
<reference evidence="8" key="1">
    <citation type="submission" date="2025-08" db="UniProtKB">
        <authorList>
            <consortium name="RefSeq"/>
        </authorList>
    </citation>
    <scope>IDENTIFICATION</scope>
    <source>
        <tissue evidence="8">Muscle</tissue>
    </source>
</reference>
<comment type="subcellular location">
    <subcellularLocation>
        <location evidence="1">Cytoplasm</location>
        <location evidence="1">Cytoskeleton</location>
    </subcellularLocation>
</comment>
<feature type="compositionally biased region" description="Basic and acidic residues" evidence="6">
    <location>
        <begin position="1024"/>
        <end position="1050"/>
    </location>
</feature>
<accession>A0A6P8MQC7</accession>
<feature type="region of interest" description="Disordered" evidence="6">
    <location>
        <begin position="1"/>
        <end position="40"/>
    </location>
</feature>
<feature type="compositionally biased region" description="Polar residues" evidence="6">
    <location>
        <begin position="26"/>
        <end position="37"/>
    </location>
</feature>
<dbReference type="GO" id="GO:0072686">
    <property type="term" value="C:mitotic spindle"/>
    <property type="evidence" value="ECO:0007669"/>
    <property type="project" value="TreeGrafter"/>
</dbReference>
<keyword evidence="7" id="KW-1185">Reference proteome</keyword>
<dbReference type="GO" id="GO:0008574">
    <property type="term" value="F:plus-end-directed microtubule motor activity"/>
    <property type="evidence" value="ECO:0007669"/>
    <property type="project" value="TreeGrafter"/>
</dbReference>
<dbReference type="PANTHER" id="PTHR47970:SF12">
    <property type="entry name" value="KINESIN FAMILY MEMBER 11"/>
    <property type="match status" value="1"/>
</dbReference>
<name>A0A6P8MQC7_9HYME</name>
<evidence type="ECO:0000256" key="4">
    <source>
        <dbReference type="ARBA" id="ARBA00023212"/>
    </source>
</evidence>
<dbReference type="Proteomes" id="UP000515164">
    <property type="component" value="Unplaced"/>
</dbReference>
<evidence type="ECO:0000256" key="2">
    <source>
        <dbReference type="ARBA" id="ARBA00022490"/>
    </source>
</evidence>
<dbReference type="GO" id="GO:0051231">
    <property type="term" value="P:spindle elongation"/>
    <property type="evidence" value="ECO:0007669"/>
    <property type="project" value="TreeGrafter"/>
</dbReference>
<organism evidence="7 8">
    <name type="scientific">Bombus bifarius</name>
    <dbReference type="NCBI Taxonomy" id="103933"/>
    <lineage>
        <taxon>Eukaryota</taxon>
        <taxon>Metazoa</taxon>
        <taxon>Ecdysozoa</taxon>
        <taxon>Arthropoda</taxon>
        <taxon>Hexapoda</taxon>
        <taxon>Insecta</taxon>
        <taxon>Pterygota</taxon>
        <taxon>Neoptera</taxon>
        <taxon>Endopterygota</taxon>
        <taxon>Hymenoptera</taxon>
        <taxon>Apocrita</taxon>
        <taxon>Aculeata</taxon>
        <taxon>Apoidea</taxon>
        <taxon>Anthophila</taxon>
        <taxon>Apidae</taxon>
        <taxon>Bombus</taxon>
        <taxon>Pyrobombus</taxon>
    </lineage>
</organism>
<feature type="region of interest" description="Disordered" evidence="6">
    <location>
        <begin position="61"/>
        <end position="116"/>
    </location>
</feature>
<dbReference type="GeneID" id="117214209"/>
<gene>
    <name evidence="8" type="primary">LOC117214209</name>
</gene>
<sequence length="1553" mass="175295">MADNDDAMEDEEDAKSGVPFSEHTPESPSETAENMTASEYWKTPSAAASIASEVVSVARNNARGSSNAQSSKSIQEPQEEKLSKSQEEFRKSQEIGLNDKKPSLDELSKDKVPKTTKMYRQCHRRFREIIGKRELRNVELEKHQGDLKKRLNILECSMPAVMVWNMWRMNQGTCVPGLQRIMEKQFEGPASGEVYCPSTPSRHFDCRVREVEAERKQAQKRMQDAKALCAEKEAALEDRNKRLEEAKQLQQEIKLRIEQLTAEVQKLRETAAKAEDDGQCETGECGIIECKKKWLEKVPSCASIKSNDIECLEKLQQLAENEVYMKRKIAELESREEAYMRTLQQADELWCKVDADAASTVSALQEQLHMKTTANQQMADRICQLEDVIEQLRKRLATCRGELEKYMSISKIEALIGKDDDFADVLEKGILVEVPVKDKEVGRVEDLADVDDVGILVKDDVVEKDILAVVELVDIDLEAKPDIVDVDIEMKPEMVDVAMRVVRADLIDVDDAQMAIHPDDFAYEDERLRQAQDYLARIGSLSELDKYGDDYICASDFICNDVVLSETGLTEEEMIALNENRVTPQELLEKYGWKFDLAELMAQATVEDVEIGETPVTVPPVEKEQEIEVQDKEVEEPSAKVGVTIEETMVIEETRIEETQAVEDIDSAEEYESLEDTDAIEEITDVEEAIQTPRPVEDLEAIEKYESVEDIEYTERIELVEDITPAEDISLVEDIRPTEEIKPIPTEEIEPRPIAEIAPAEEVKPTPTEEIEPRPVEEIRPTEEVKPVPTEEIEPRPIAEITPVEKVEPIPIEDTTTVEEIRPVEDVRPFESATPLGPTIVEKEKPLVDERTDVPPSDVPEEKIDKDNVLVPRQEMLLWQDDVDAIRTTIAKCPDCVDVKKEADQLATMMSAYTGTDVKEIVAKPRPREEAVVKIHEEKLHEREIEVQTKPKVAEVEVTAVAEVEEKEVIVKVPEKPEELIELESEYPLEPPTTPSISGVTPQVETIPEVVQKLEESTPVAPEETPKEVVEELEKMPVIPEVDKDKDPIEKIEEEEIMKETEEIVVEELPKEEIEEKEEKKLPEIVEITVKEDEIDIEVEKPEEKEEELVPEEEEEIKEVPVEEIEEIEVPVDVKEEEIYVEILPEERDEELVEEELVKKEIPVWEEPKVLTEEEEEEELICTCPLIPPPPRKKIEITQTEITRIETVQVITQTVVDVETQTTPRITRQAQPQLVTITKAIDPDSAIMEQLLNYRQPLKERIAAMEITGSSHIHKSTSFHASGTEIGDRPPFVQDTDILRSASPGPRGPRFVPPGPVGFVGSPAGPRGPPPAHTAIRSVPPGTQGPVPSHHSLSAVLQTLRAEGARMKSGPERELRSVYYGKMPGELDQGKCNCCQCGKTMSTPLQGPRTQVKQQPTLPIFKVIPTVPAPKKTIGLSTDKTMQHQSFCPECKLRKLQEVLRAQDPLKRTTKKPTKDQEVCTCAIQLGKGLPCYQKTKKKSDRSCMVKIPKAKTDRSRIIEDDEQDSVRCACSGLIETKPGVMKKVHCSCGDPD</sequence>
<evidence type="ECO:0000256" key="1">
    <source>
        <dbReference type="ARBA" id="ARBA00004245"/>
    </source>
</evidence>
<feature type="compositionally biased region" description="Basic and acidic residues" evidence="6">
    <location>
        <begin position="78"/>
        <end position="113"/>
    </location>
</feature>
<evidence type="ECO:0000256" key="6">
    <source>
        <dbReference type="SAM" id="MobiDB-lite"/>
    </source>
</evidence>
<evidence type="ECO:0000256" key="5">
    <source>
        <dbReference type="SAM" id="Coils"/>
    </source>
</evidence>
<protein>
    <submittedName>
        <fullName evidence="8">FK506-binding protein 5-like</fullName>
    </submittedName>
</protein>
<evidence type="ECO:0000256" key="3">
    <source>
        <dbReference type="ARBA" id="ARBA00023175"/>
    </source>
</evidence>
<feature type="coiled-coil region" evidence="5">
    <location>
        <begin position="315"/>
        <end position="349"/>
    </location>
</feature>
<feature type="coiled-coil region" evidence="5">
    <location>
        <begin position="208"/>
        <end position="277"/>
    </location>
</feature>
<feature type="compositionally biased region" description="Acidic residues" evidence="6">
    <location>
        <begin position="1"/>
        <end position="13"/>
    </location>
</feature>
<dbReference type="InterPro" id="IPR047149">
    <property type="entry name" value="KIF11-like"/>
</dbReference>
<dbReference type="KEGG" id="bbif:117214209"/>
<feature type="compositionally biased region" description="Polar residues" evidence="6">
    <location>
        <begin position="62"/>
        <end position="76"/>
    </location>
</feature>